<evidence type="ECO:0000256" key="5">
    <source>
        <dbReference type="ARBA" id="ARBA00022679"/>
    </source>
</evidence>
<dbReference type="Pfam" id="PF13493">
    <property type="entry name" value="DUF4118"/>
    <property type="match status" value="1"/>
</dbReference>
<dbReference type="Gene3D" id="3.40.50.620">
    <property type="entry name" value="HUPs"/>
    <property type="match status" value="1"/>
</dbReference>
<organism evidence="15 16">
    <name type="scientific">Anaerovibrio slackiae</name>
    <dbReference type="NCBI Taxonomy" id="2652309"/>
    <lineage>
        <taxon>Bacteria</taxon>
        <taxon>Bacillati</taxon>
        <taxon>Bacillota</taxon>
        <taxon>Negativicutes</taxon>
        <taxon>Selenomonadales</taxon>
        <taxon>Selenomonadaceae</taxon>
        <taxon>Anaerovibrio</taxon>
    </lineage>
</organism>
<evidence type="ECO:0000313" key="15">
    <source>
        <dbReference type="EMBL" id="MSU07763.1"/>
    </source>
</evidence>
<dbReference type="SUPFAM" id="SSF52402">
    <property type="entry name" value="Adenine nucleotide alpha hydrolases-like"/>
    <property type="match status" value="1"/>
</dbReference>
<dbReference type="Proteomes" id="UP000433181">
    <property type="component" value="Unassembled WGS sequence"/>
</dbReference>
<dbReference type="InterPro" id="IPR029016">
    <property type="entry name" value="GAF-like_dom_sf"/>
</dbReference>
<dbReference type="InterPro" id="IPR036097">
    <property type="entry name" value="HisK_dim/P_sf"/>
</dbReference>
<evidence type="ECO:0000313" key="16">
    <source>
        <dbReference type="Proteomes" id="UP000433181"/>
    </source>
</evidence>
<evidence type="ECO:0000256" key="1">
    <source>
        <dbReference type="ARBA" id="ARBA00000085"/>
    </source>
</evidence>
<reference evidence="15 16" key="1">
    <citation type="submission" date="2019-08" db="EMBL/GenBank/DDBJ databases">
        <title>In-depth cultivation of the pig gut microbiome towards novel bacterial diversity and tailored functional studies.</title>
        <authorList>
            <person name="Wylensek D."/>
            <person name="Hitch T.C.A."/>
            <person name="Clavel T."/>
        </authorList>
    </citation>
    <scope>NUCLEOTIDE SEQUENCE [LARGE SCALE GENOMIC DNA]</scope>
    <source>
        <strain evidence="15 16">WCA-693-APC-5D-A</strain>
    </source>
</reference>
<dbReference type="AlphaFoldDB" id="A0A6I2U8C8"/>
<evidence type="ECO:0000256" key="13">
    <source>
        <dbReference type="SAM" id="Phobius"/>
    </source>
</evidence>
<evidence type="ECO:0000259" key="14">
    <source>
        <dbReference type="PROSITE" id="PS50109"/>
    </source>
</evidence>
<feature type="domain" description="Histidine kinase" evidence="14">
    <location>
        <begin position="676"/>
        <end position="893"/>
    </location>
</feature>
<dbReference type="CDD" id="cd00082">
    <property type="entry name" value="HisKA"/>
    <property type="match status" value="1"/>
</dbReference>
<dbReference type="InterPro" id="IPR003852">
    <property type="entry name" value="Sig_transdc_His_kinase_KdpD_N"/>
</dbReference>
<feature type="transmembrane region" description="Helical" evidence="13">
    <location>
        <begin position="425"/>
        <end position="458"/>
    </location>
</feature>
<evidence type="ECO:0000256" key="4">
    <source>
        <dbReference type="ARBA" id="ARBA00022553"/>
    </source>
</evidence>
<comment type="catalytic activity">
    <reaction evidence="1">
        <text>ATP + protein L-histidine = ADP + protein N-phospho-L-histidine.</text>
        <dbReference type="EC" id="2.7.13.3"/>
    </reaction>
</comment>
<dbReference type="Gene3D" id="3.40.50.300">
    <property type="entry name" value="P-loop containing nucleotide triphosphate hydrolases"/>
    <property type="match status" value="1"/>
</dbReference>
<evidence type="ECO:0000256" key="12">
    <source>
        <dbReference type="ARBA" id="ARBA00023136"/>
    </source>
</evidence>
<evidence type="ECO:0000256" key="9">
    <source>
        <dbReference type="ARBA" id="ARBA00022840"/>
    </source>
</evidence>
<dbReference type="PANTHER" id="PTHR45569:SF1">
    <property type="entry name" value="SENSOR PROTEIN KDPD"/>
    <property type="match status" value="1"/>
</dbReference>
<proteinExistence type="predicted"/>
<dbReference type="Pfam" id="PF02518">
    <property type="entry name" value="HATPase_c"/>
    <property type="match status" value="1"/>
</dbReference>
<evidence type="ECO:0000256" key="2">
    <source>
        <dbReference type="ARBA" id="ARBA00004141"/>
    </source>
</evidence>
<evidence type="ECO:0000256" key="7">
    <source>
        <dbReference type="ARBA" id="ARBA00022741"/>
    </source>
</evidence>
<protein>
    <recommendedName>
        <fullName evidence="3">histidine kinase</fullName>
        <ecNumber evidence="3">2.7.13.3</ecNumber>
    </recommendedName>
</protein>
<dbReference type="FunFam" id="3.30.565.10:FF:000006">
    <property type="entry name" value="Sensor histidine kinase WalK"/>
    <property type="match status" value="1"/>
</dbReference>
<feature type="transmembrane region" description="Helical" evidence="13">
    <location>
        <begin position="470"/>
        <end position="489"/>
    </location>
</feature>
<dbReference type="SMART" id="SM00387">
    <property type="entry name" value="HATPase_c"/>
    <property type="match status" value="1"/>
</dbReference>
<evidence type="ECO:0000256" key="8">
    <source>
        <dbReference type="ARBA" id="ARBA00022777"/>
    </source>
</evidence>
<dbReference type="RefSeq" id="WP_154405634.1">
    <property type="nucleotide sequence ID" value="NZ_VUNR01000003.1"/>
</dbReference>
<keyword evidence="4" id="KW-0597">Phosphoprotein</keyword>
<dbReference type="GeneID" id="96777680"/>
<dbReference type="Gene3D" id="3.30.565.10">
    <property type="entry name" value="Histidine kinase-like ATPase, C-terminal domain"/>
    <property type="match status" value="1"/>
</dbReference>
<dbReference type="CDD" id="cd01987">
    <property type="entry name" value="USP_KdpD-like"/>
    <property type="match status" value="1"/>
</dbReference>
<dbReference type="InterPro" id="IPR038318">
    <property type="entry name" value="KdpD_sf"/>
</dbReference>
<keyword evidence="11" id="KW-0902">Two-component regulatory system</keyword>
<keyword evidence="5" id="KW-0808">Transferase</keyword>
<keyword evidence="16" id="KW-1185">Reference proteome</keyword>
<keyword evidence="12 13" id="KW-0472">Membrane</keyword>
<dbReference type="SUPFAM" id="SSF55874">
    <property type="entry name" value="ATPase domain of HSP90 chaperone/DNA topoisomerase II/histidine kinase"/>
    <property type="match status" value="1"/>
</dbReference>
<keyword evidence="9" id="KW-0067">ATP-binding</keyword>
<dbReference type="InterPro" id="IPR003661">
    <property type="entry name" value="HisK_dim/P_dom"/>
</dbReference>
<dbReference type="Pfam" id="PF00512">
    <property type="entry name" value="HisKA"/>
    <property type="match status" value="1"/>
</dbReference>
<dbReference type="EMBL" id="VUNR01000003">
    <property type="protein sequence ID" value="MSU07763.1"/>
    <property type="molecule type" value="Genomic_DNA"/>
</dbReference>
<dbReference type="InterPro" id="IPR036890">
    <property type="entry name" value="HATPase_C_sf"/>
</dbReference>
<comment type="subcellular location">
    <subcellularLocation>
        <location evidence="2">Membrane</location>
        <topology evidence="2">Multi-pass membrane protein</topology>
    </subcellularLocation>
</comment>
<evidence type="ECO:0000256" key="6">
    <source>
        <dbReference type="ARBA" id="ARBA00022692"/>
    </source>
</evidence>
<evidence type="ECO:0000256" key="10">
    <source>
        <dbReference type="ARBA" id="ARBA00022989"/>
    </source>
</evidence>
<name>A0A6I2U8C8_9FIRM</name>
<dbReference type="Gene3D" id="1.20.120.620">
    <property type="entry name" value="Backbone structure of the membrane domain of e. Coli histidine kinase receptor kdpd"/>
    <property type="match status" value="1"/>
</dbReference>
<dbReference type="InterPro" id="IPR025201">
    <property type="entry name" value="KdpD_TM"/>
</dbReference>
<dbReference type="PROSITE" id="PS50109">
    <property type="entry name" value="HIS_KIN"/>
    <property type="match status" value="1"/>
</dbReference>
<dbReference type="GO" id="GO:0000155">
    <property type="term" value="F:phosphorelay sensor kinase activity"/>
    <property type="evidence" value="ECO:0007669"/>
    <property type="project" value="InterPro"/>
</dbReference>
<dbReference type="Pfam" id="PF02702">
    <property type="entry name" value="KdpD"/>
    <property type="match status" value="1"/>
</dbReference>
<dbReference type="InterPro" id="IPR014729">
    <property type="entry name" value="Rossmann-like_a/b/a_fold"/>
</dbReference>
<dbReference type="Gene3D" id="1.10.287.130">
    <property type="match status" value="1"/>
</dbReference>
<dbReference type="EC" id="2.7.13.3" evidence="3"/>
<gene>
    <name evidence="15" type="ORF">FYJ84_02000</name>
</gene>
<dbReference type="InterPro" id="IPR003594">
    <property type="entry name" value="HATPase_dom"/>
</dbReference>
<dbReference type="FunFam" id="3.40.50.300:FF:000483">
    <property type="entry name" value="Sensor histidine kinase KdpD"/>
    <property type="match status" value="1"/>
</dbReference>
<dbReference type="GO" id="GO:0005886">
    <property type="term" value="C:plasma membrane"/>
    <property type="evidence" value="ECO:0007669"/>
    <property type="project" value="TreeGrafter"/>
</dbReference>
<dbReference type="PANTHER" id="PTHR45569">
    <property type="entry name" value="SENSOR PROTEIN KDPD"/>
    <property type="match status" value="1"/>
</dbReference>
<keyword evidence="10 13" id="KW-1133">Transmembrane helix</keyword>
<sequence>MDRGRPEDFLQQLKAAEQADGQPGRGRLKIFFGYAAGVGKTYAMLEAAHEAKKAGIDVVCGYIEPHQRPATTALLDGLEVLPLKRGIYHGIELSELDVDGVLERRPRLVLVDELAHTNAGFCRHQKRMQDIEELLRAGINVYTSVNVQHIESLNDKVAAITGVIVRERIPDEIFDRADQVELVDIEAEELLERLQAGKIYRNPEQAMQGFFFKENLTALREIALRRMAERVSHRESSRQVPIDEHILIGLSSSPTNANVIRTAARLATAFNGRFTALFVEPPGYANMLPEDKARLAENTRLAQSLGAKVATAYGEDVAWQIAEYVKQAKVSKVVLGRSTTKKPFWSRSRTFSERLIELVPRLDIYVIPDSNSTEYVPDRHLKGRQEFFGQRVKDMAVVAASLLACTGLGMGLRSLDMNVESVLLLYILMSLAPALLTSSWVYSLFVSVGSVLLFNFMFSEPLYTFEVYDAGYPVTFAVLFIVSLTVGFLTRKVKRQAELASRKAYSMEILLETASLLQQAEDVAGIYRVTAKQLNRLLDKPVLIYPQDNFQPVYVEGIDTDNGAWEKQRIYEELTARDEQAVAAWVLRNNKHAGAGTGTLPGSKCLYLAIRSGSRVMGVVGVGLYDARLESFENNMLISILSSCAMALEKERQRTKRRNVEVKARQEELRSSLLRGISHDLRTPLTTIMGNAELLQQDGFGLDEAKKQEVCRDIAEDAGWLISMVENLLAVTRIQGGTMQIRQEPEVLSDIVQAAISHSGKRLAAHPVKVELADEYMMVKADSRLIIQVLMNLLDNAVKYTPAGGAIRISAVEKEDWVQIDVSDSGHGVDDKLKATIFDSFVTGKAYRADSRRGLGIGLSLCRAIVEAHGGRIEVLDNTPQGAVFRFTLPLVELG</sequence>
<dbReference type="InterPro" id="IPR027417">
    <property type="entry name" value="P-loop_NTPase"/>
</dbReference>
<dbReference type="InterPro" id="IPR004358">
    <property type="entry name" value="Sig_transdc_His_kin-like_C"/>
</dbReference>
<accession>A0A6I2U8C8</accession>
<dbReference type="InterPro" id="IPR005467">
    <property type="entry name" value="His_kinase_dom"/>
</dbReference>
<dbReference type="Gene3D" id="3.30.450.40">
    <property type="match status" value="1"/>
</dbReference>
<evidence type="ECO:0000256" key="11">
    <source>
        <dbReference type="ARBA" id="ARBA00023012"/>
    </source>
</evidence>
<dbReference type="InterPro" id="IPR052023">
    <property type="entry name" value="Histidine_kinase_KdpD"/>
</dbReference>
<dbReference type="GO" id="GO:0005524">
    <property type="term" value="F:ATP binding"/>
    <property type="evidence" value="ECO:0007669"/>
    <property type="project" value="UniProtKB-KW"/>
</dbReference>
<keyword evidence="7" id="KW-0547">Nucleotide-binding</keyword>
<evidence type="ECO:0000256" key="3">
    <source>
        <dbReference type="ARBA" id="ARBA00012438"/>
    </source>
</evidence>
<keyword evidence="8 15" id="KW-0418">Kinase</keyword>
<feature type="transmembrane region" description="Helical" evidence="13">
    <location>
        <begin position="395"/>
        <end position="413"/>
    </location>
</feature>
<dbReference type="PRINTS" id="PR00344">
    <property type="entry name" value="BCTRLSENSOR"/>
</dbReference>
<comment type="caution">
    <text evidence="15">The sequence shown here is derived from an EMBL/GenBank/DDBJ whole genome shotgun (WGS) entry which is preliminary data.</text>
</comment>
<dbReference type="SMART" id="SM00388">
    <property type="entry name" value="HisKA"/>
    <property type="match status" value="1"/>
</dbReference>
<keyword evidence="6 13" id="KW-0812">Transmembrane</keyword>
<dbReference type="GO" id="GO:0005737">
    <property type="term" value="C:cytoplasm"/>
    <property type="evidence" value="ECO:0007669"/>
    <property type="project" value="UniProtKB-ARBA"/>
</dbReference>
<dbReference type="SUPFAM" id="SSF47384">
    <property type="entry name" value="Homodimeric domain of signal transducing histidine kinase"/>
    <property type="match status" value="1"/>
</dbReference>